<organism evidence="4 5">
    <name type="scientific">Apiospora hydei</name>
    <dbReference type="NCBI Taxonomy" id="1337664"/>
    <lineage>
        <taxon>Eukaryota</taxon>
        <taxon>Fungi</taxon>
        <taxon>Dikarya</taxon>
        <taxon>Ascomycota</taxon>
        <taxon>Pezizomycotina</taxon>
        <taxon>Sordariomycetes</taxon>
        <taxon>Xylariomycetidae</taxon>
        <taxon>Amphisphaeriales</taxon>
        <taxon>Apiosporaceae</taxon>
        <taxon>Apiospora</taxon>
    </lineage>
</organism>
<sequence>MASSTGENGTPVCHVVTPVGMMGYGFDEKLTETALESLVATGTPTAIILDSGSTDSGPEKLALGVTTCPRSSYYRDLSKLLKLVYAFHVPLIFSSAGGDGSDDHVREISEILEEIVTQKGNEHYRFKVLAIFAGVDKAIVLDRLRKGSITGCGKFVPPLTEADVENATTIVSQLGPEPFLGAMDANPDFDAIVGGRAYDPAPYVAHVAHLMKPQLAKASPKEKATIFGSLQHMGKIMECGGLCSDPKSYGAVATVYDNGTFDIVPTLPTSRCTPLSVAAHTLYEKSRPDILYGPGGWLDLTKSRYEQLSDGRTVRVSGSTFHFSEDNAQPYQLKLEAATIVGYRSMYMGTIRDRMWCSLPKGLTGSLSVANLYNAAILVHQIDPLLEQVRSYITAQHPDVSDWDIHWHIHGRDESGKVANDIFLIGEVIAPTQAQARAIASTARVGTMHGSYQGQKATSGNFGFGIGGKVEIDLGPCAKFSVYHLMDLQEGEKHISLPSQERVASKTSSEAPGVRILHTVSTIGLGEKPSVPRHASNPTTKEKPLGDIVKPEGIQTKPIPTAPAGISPNKPSENQPAPTVLGDIARVLRSKNSGPYEITLDAMFETEATYRAVKQSGLLSEASVAAALGVSRDRIVWCGFFDPARAFKVTIPRIRGGKLVPAGGFMEDDVHGSQQHLELYNMKLSEELLANLAT</sequence>
<comment type="caution">
    <text evidence="4">The sequence shown here is derived from an EMBL/GenBank/DDBJ whole genome shotgun (WGS) entry which is preliminary data.</text>
</comment>
<protein>
    <recommendedName>
        <fullName evidence="6">Caib baif family enzyme</fullName>
    </recommendedName>
</protein>
<feature type="region of interest" description="Disordered" evidence="1">
    <location>
        <begin position="525"/>
        <end position="554"/>
    </location>
</feature>
<evidence type="ECO:0000259" key="3">
    <source>
        <dbReference type="Pfam" id="PF14330"/>
    </source>
</evidence>
<feature type="domain" description="DUF4387" evidence="3">
    <location>
        <begin position="581"/>
        <end position="682"/>
    </location>
</feature>
<accession>A0ABR1XCJ5</accession>
<feature type="domain" description="Acyclic terpene utilisation N-terminal" evidence="2">
    <location>
        <begin position="158"/>
        <end position="347"/>
    </location>
</feature>
<evidence type="ECO:0000256" key="1">
    <source>
        <dbReference type="SAM" id="MobiDB-lite"/>
    </source>
</evidence>
<evidence type="ECO:0000259" key="2">
    <source>
        <dbReference type="Pfam" id="PF07287"/>
    </source>
</evidence>
<dbReference type="Pfam" id="PF07287">
    <property type="entry name" value="AtuA"/>
    <property type="match status" value="1"/>
</dbReference>
<proteinExistence type="predicted"/>
<dbReference type="GeneID" id="92038402"/>
<dbReference type="Pfam" id="PF14330">
    <property type="entry name" value="DUF4387"/>
    <property type="match status" value="1"/>
</dbReference>
<dbReference type="RefSeq" id="XP_066675115.1">
    <property type="nucleotide sequence ID" value="XM_066805342.1"/>
</dbReference>
<dbReference type="InterPro" id="IPR010839">
    <property type="entry name" value="AtuA_N"/>
</dbReference>
<dbReference type="Proteomes" id="UP001433268">
    <property type="component" value="Unassembled WGS sequence"/>
</dbReference>
<keyword evidence="5" id="KW-1185">Reference proteome</keyword>
<reference evidence="4 5" key="1">
    <citation type="submission" date="2023-01" db="EMBL/GenBank/DDBJ databases">
        <title>Analysis of 21 Apiospora genomes using comparative genomics revels a genus with tremendous synthesis potential of carbohydrate active enzymes and secondary metabolites.</title>
        <authorList>
            <person name="Sorensen T."/>
        </authorList>
    </citation>
    <scope>NUCLEOTIDE SEQUENCE [LARGE SCALE GENOMIC DNA]</scope>
    <source>
        <strain evidence="4 5">CBS 114990</strain>
    </source>
</reference>
<dbReference type="InterPro" id="IPR025496">
    <property type="entry name" value="DUF4387"/>
</dbReference>
<evidence type="ECO:0000313" key="5">
    <source>
        <dbReference type="Proteomes" id="UP001433268"/>
    </source>
</evidence>
<evidence type="ECO:0008006" key="6">
    <source>
        <dbReference type="Google" id="ProtNLM"/>
    </source>
</evidence>
<dbReference type="EMBL" id="JAQQWN010000002">
    <property type="protein sequence ID" value="KAK8094342.1"/>
    <property type="molecule type" value="Genomic_DNA"/>
</dbReference>
<name>A0ABR1XCJ5_9PEZI</name>
<evidence type="ECO:0000313" key="4">
    <source>
        <dbReference type="EMBL" id="KAK8094342.1"/>
    </source>
</evidence>
<gene>
    <name evidence="4" type="ORF">PG997_001027</name>
</gene>